<evidence type="ECO:0000256" key="3">
    <source>
        <dbReference type="ARBA" id="ARBA00023004"/>
    </source>
</evidence>
<name>A0AA40BWB2_9PEZI</name>
<evidence type="ECO:0000313" key="6">
    <source>
        <dbReference type="EMBL" id="KAK0615979.1"/>
    </source>
</evidence>
<gene>
    <name evidence="6" type="ORF">B0T17DRAFT_619558</name>
</gene>
<dbReference type="Gene3D" id="1.20.910.10">
    <property type="entry name" value="Heme oxygenase-like"/>
    <property type="match status" value="1"/>
</dbReference>
<proteinExistence type="predicted"/>
<organism evidence="6 7">
    <name type="scientific">Bombardia bombarda</name>
    <dbReference type="NCBI Taxonomy" id="252184"/>
    <lineage>
        <taxon>Eukaryota</taxon>
        <taxon>Fungi</taxon>
        <taxon>Dikarya</taxon>
        <taxon>Ascomycota</taxon>
        <taxon>Pezizomycotina</taxon>
        <taxon>Sordariomycetes</taxon>
        <taxon>Sordariomycetidae</taxon>
        <taxon>Sordariales</taxon>
        <taxon>Lasiosphaeriaceae</taxon>
        <taxon>Bombardia</taxon>
    </lineage>
</organism>
<feature type="region of interest" description="Disordered" evidence="4">
    <location>
        <begin position="210"/>
        <end position="242"/>
    </location>
</feature>
<comment type="caution">
    <text evidence="6">The sequence shown here is derived from an EMBL/GenBank/DDBJ whole genome shotgun (WGS) entry which is preliminary data.</text>
</comment>
<feature type="transmembrane region" description="Helical" evidence="5">
    <location>
        <begin position="513"/>
        <end position="535"/>
    </location>
</feature>
<dbReference type="InterPro" id="IPR002051">
    <property type="entry name" value="Haem_Oase"/>
</dbReference>
<dbReference type="InterPro" id="IPR016084">
    <property type="entry name" value="Haem_Oase-like_multi-hlx"/>
</dbReference>
<dbReference type="PANTHER" id="PTHR10720:SF0">
    <property type="entry name" value="HEME OXYGENASE"/>
    <property type="match status" value="1"/>
</dbReference>
<dbReference type="GO" id="GO:0046872">
    <property type="term" value="F:metal ion binding"/>
    <property type="evidence" value="ECO:0007669"/>
    <property type="project" value="UniProtKB-KW"/>
</dbReference>
<dbReference type="Pfam" id="PF01126">
    <property type="entry name" value="Heme_oxygenase"/>
    <property type="match status" value="1"/>
</dbReference>
<protein>
    <recommendedName>
        <fullName evidence="8">Heme oxygenase</fullName>
    </recommendedName>
</protein>
<keyword evidence="5" id="KW-0472">Membrane</keyword>
<dbReference type="GO" id="GO:0004392">
    <property type="term" value="F:heme oxygenase (decyclizing) activity"/>
    <property type="evidence" value="ECO:0007669"/>
    <property type="project" value="InterPro"/>
</dbReference>
<evidence type="ECO:0000256" key="2">
    <source>
        <dbReference type="ARBA" id="ARBA00022723"/>
    </source>
</evidence>
<dbReference type="CDD" id="cd19165">
    <property type="entry name" value="HemeO"/>
    <property type="match status" value="1"/>
</dbReference>
<evidence type="ECO:0000256" key="1">
    <source>
        <dbReference type="ARBA" id="ARBA00022617"/>
    </source>
</evidence>
<accession>A0AA40BWB2</accession>
<feature type="compositionally biased region" description="Basic and acidic residues" evidence="4">
    <location>
        <begin position="1"/>
        <end position="16"/>
    </location>
</feature>
<feature type="compositionally biased region" description="Low complexity" evidence="4">
    <location>
        <begin position="228"/>
        <end position="242"/>
    </location>
</feature>
<dbReference type="SUPFAM" id="SSF48613">
    <property type="entry name" value="Heme oxygenase-like"/>
    <property type="match status" value="1"/>
</dbReference>
<evidence type="ECO:0008006" key="8">
    <source>
        <dbReference type="Google" id="ProtNLM"/>
    </source>
</evidence>
<dbReference type="GO" id="GO:0006788">
    <property type="term" value="P:heme oxidation"/>
    <property type="evidence" value="ECO:0007669"/>
    <property type="project" value="InterPro"/>
</dbReference>
<feature type="region of interest" description="Disordered" evidence="4">
    <location>
        <begin position="1"/>
        <end position="20"/>
    </location>
</feature>
<keyword evidence="2" id="KW-0479">Metal-binding</keyword>
<dbReference type="EMBL" id="JAULSR010000006">
    <property type="protein sequence ID" value="KAK0615979.1"/>
    <property type="molecule type" value="Genomic_DNA"/>
</dbReference>
<dbReference type="Proteomes" id="UP001174934">
    <property type="component" value="Unassembled WGS sequence"/>
</dbReference>
<evidence type="ECO:0000313" key="7">
    <source>
        <dbReference type="Proteomes" id="UP001174934"/>
    </source>
</evidence>
<keyword evidence="1" id="KW-0349">Heme</keyword>
<dbReference type="PANTHER" id="PTHR10720">
    <property type="entry name" value="HEME OXYGENASE"/>
    <property type="match status" value="1"/>
</dbReference>
<keyword evidence="5" id="KW-0812">Transmembrane</keyword>
<evidence type="ECO:0000256" key="5">
    <source>
        <dbReference type="SAM" id="Phobius"/>
    </source>
</evidence>
<dbReference type="AlphaFoldDB" id="A0AA40BWB2"/>
<keyword evidence="7" id="KW-1185">Reference proteome</keyword>
<reference evidence="6" key="1">
    <citation type="submission" date="2023-06" db="EMBL/GenBank/DDBJ databases">
        <title>Genome-scale phylogeny and comparative genomics of the fungal order Sordariales.</title>
        <authorList>
            <consortium name="Lawrence Berkeley National Laboratory"/>
            <person name="Hensen N."/>
            <person name="Bonometti L."/>
            <person name="Westerberg I."/>
            <person name="Brannstrom I.O."/>
            <person name="Guillou S."/>
            <person name="Cros-Aarteil S."/>
            <person name="Calhoun S."/>
            <person name="Haridas S."/>
            <person name="Kuo A."/>
            <person name="Mondo S."/>
            <person name="Pangilinan J."/>
            <person name="Riley R."/>
            <person name="LaButti K."/>
            <person name="Andreopoulos B."/>
            <person name="Lipzen A."/>
            <person name="Chen C."/>
            <person name="Yanf M."/>
            <person name="Daum C."/>
            <person name="Ng V."/>
            <person name="Clum A."/>
            <person name="Steindorff A."/>
            <person name="Ohm R."/>
            <person name="Martin F."/>
            <person name="Silar P."/>
            <person name="Natvig D."/>
            <person name="Lalanne C."/>
            <person name="Gautier V."/>
            <person name="Ament-velasquez S.L."/>
            <person name="Kruys A."/>
            <person name="Hutchinson M.I."/>
            <person name="Powell A.J."/>
            <person name="Barry K."/>
            <person name="Miller A.N."/>
            <person name="Grigoriev I.V."/>
            <person name="Debuchy R."/>
            <person name="Gladieux P."/>
            <person name="Thoren M.H."/>
            <person name="Johannesson H."/>
        </authorList>
    </citation>
    <scope>NUCLEOTIDE SEQUENCE</scope>
    <source>
        <strain evidence="6">SMH3391-2</strain>
    </source>
</reference>
<keyword evidence="3" id="KW-0408">Iron</keyword>
<evidence type="ECO:0000256" key="4">
    <source>
        <dbReference type="SAM" id="MobiDB-lite"/>
    </source>
</evidence>
<keyword evidence="5" id="KW-1133">Transmembrane helix</keyword>
<dbReference type="InterPro" id="IPR016053">
    <property type="entry name" value="Haem_Oase-like"/>
</dbReference>
<sequence length="541" mass="58460">MESKGATSKMDDHPHLGDSINVATRSVHTELNKRLRHRLPLAVPPGAHTPAVYVSGLIHVASVYITFESLWRDILSSSSNLQNGDNDYDEKKKRINSILADLRLPGLERSSSLRADIRAITGWPDDVVDEQIKAVSAEETGGRLGQFVAHIKRSVNRHPHVLLAYAWVLYMALFSGGRLIRAALETAGHEFWSTTAEPMPPSMRACEKPIAVSSSTTSGQGEDESDETPSPTSSTSNDNANNATSTLPLAFFRFATPLDGEDLKLEFKKRLVDAEARLWTDEWDHIVQEAHCIFDNMILLIAQLDGVFSNHCAPPTTPNSLNGRANLPVPRLGGRLRDSVALAKERGLRALSMASSAASTTAKSSLESLTELVGSGGDDERPPPVPEMSALRENASALRENASTTTGTCCLHAKGAVTSSDELLEKSAILSGGKAEGTTDAARVQRTKSVRFRETSERPVRGTHGKDDAAATLSMTFTTKDGVKAVVAEETSPQESASMGVTTVEKRRRSSTAYVALLWNALLIIGVTGSIYIGLGNVRRW</sequence>